<protein>
    <recommendedName>
        <fullName evidence="1">Cyclic nucleotide-binding domain-containing protein</fullName>
    </recommendedName>
</protein>
<evidence type="ECO:0000259" key="1">
    <source>
        <dbReference type="PROSITE" id="PS50042"/>
    </source>
</evidence>
<feature type="domain" description="Cyclic nucleotide-binding" evidence="1">
    <location>
        <begin position="19"/>
        <end position="120"/>
    </location>
</feature>
<proteinExistence type="predicted"/>
<dbReference type="CDD" id="cd00038">
    <property type="entry name" value="CAP_ED"/>
    <property type="match status" value="1"/>
</dbReference>
<accession>A0ABP9URH8</accession>
<dbReference type="SUPFAM" id="SSF51206">
    <property type="entry name" value="cAMP-binding domain-like"/>
    <property type="match status" value="1"/>
</dbReference>
<evidence type="ECO:0000313" key="3">
    <source>
        <dbReference type="Proteomes" id="UP001476282"/>
    </source>
</evidence>
<name>A0ABP9URH8_9BACT</name>
<dbReference type="InterPro" id="IPR014710">
    <property type="entry name" value="RmlC-like_jellyroll"/>
</dbReference>
<comment type="caution">
    <text evidence="2">The sequence shown here is derived from an EMBL/GenBank/DDBJ whole genome shotgun (WGS) entry which is preliminary data.</text>
</comment>
<dbReference type="Gene3D" id="2.60.120.10">
    <property type="entry name" value="Jelly Rolls"/>
    <property type="match status" value="1"/>
</dbReference>
<dbReference type="SMART" id="SM00100">
    <property type="entry name" value="cNMP"/>
    <property type="match status" value="1"/>
</dbReference>
<dbReference type="PROSITE" id="PS50042">
    <property type="entry name" value="CNMP_BINDING_3"/>
    <property type="match status" value="1"/>
</dbReference>
<organism evidence="2 3">
    <name type="scientific">Haloferula sargassicola</name>
    <dbReference type="NCBI Taxonomy" id="490096"/>
    <lineage>
        <taxon>Bacteria</taxon>
        <taxon>Pseudomonadati</taxon>
        <taxon>Verrucomicrobiota</taxon>
        <taxon>Verrucomicrobiia</taxon>
        <taxon>Verrucomicrobiales</taxon>
        <taxon>Verrucomicrobiaceae</taxon>
        <taxon>Haloferula</taxon>
    </lineage>
</organism>
<dbReference type="InterPro" id="IPR050397">
    <property type="entry name" value="Env_Response_Regulators"/>
</dbReference>
<gene>
    <name evidence="2" type="ORF">Hsar01_03191</name>
</gene>
<keyword evidence="3" id="KW-1185">Reference proteome</keyword>
<dbReference type="EMBL" id="BAABRI010000019">
    <property type="protein sequence ID" value="GAA5483954.1"/>
    <property type="molecule type" value="Genomic_DNA"/>
</dbReference>
<dbReference type="PANTHER" id="PTHR24567">
    <property type="entry name" value="CRP FAMILY TRANSCRIPTIONAL REGULATORY PROTEIN"/>
    <property type="match status" value="1"/>
</dbReference>
<sequence length="226" mass="25141">MLTTLEKARILEMLQRIPVFGGVSESSLMQILESARPVEVRQGDYFFRENDRAMSMFVLVDGSVEVRKSIDGIEYELARLEPGDCFGELELIDFCSRAASVQAVGDCRAIELTVASLHAVYKVDPTSFTMLQMNMGREVSRRLRRLETELPRLRFGPEHGPPDGTIASPAACDASTSSSCRCVVCAKHVGQHEEHLELWHADVKHLACCPVCAALFREHPERYGAG</sequence>
<dbReference type="Pfam" id="PF00027">
    <property type="entry name" value="cNMP_binding"/>
    <property type="match status" value="1"/>
</dbReference>
<dbReference type="Proteomes" id="UP001476282">
    <property type="component" value="Unassembled WGS sequence"/>
</dbReference>
<dbReference type="InterPro" id="IPR018490">
    <property type="entry name" value="cNMP-bd_dom_sf"/>
</dbReference>
<reference evidence="2 3" key="1">
    <citation type="submission" date="2024-02" db="EMBL/GenBank/DDBJ databases">
        <title>Haloferula sargassicola NBRC 104335.</title>
        <authorList>
            <person name="Ichikawa N."/>
            <person name="Katano-Makiyama Y."/>
            <person name="Hidaka K."/>
        </authorList>
    </citation>
    <scope>NUCLEOTIDE SEQUENCE [LARGE SCALE GENOMIC DNA]</scope>
    <source>
        <strain evidence="2 3">NBRC 104335</strain>
    </source>
</reference>
<dbReference type="InterPro" id="IPR000595">
    <property type="entry name" value="cNMP-bd_dom"/>
</dbReference>
<dbReference type="RefSeq" id="WP_353568056.1">
    <property type="nucleotide sequence ID" value="NZ_BAABRI010000019.1"/>
</dbReference>
<evidence type="ECO:0000313" key="2">
    <source>
        <dbReference type="EMBL" id="GAA5483954.1"/>
    </source>
</evidence>
<dbReference type="PANTHER" id="PTHR24567:SF74">
    <property type="entry name" value="HTH-TYPE TRANSCRIPTIONAL REGULATOR ARCR"/>
    <property type="match status" value="1"/>
</dbReference>